<dbReference type="GO" id="GO:0009234">
    <property type="term" value="P:menaquinone biosynthetic process"/>
    <property type="evidence" value="ECO:0007669"/>
    <property type="project" value="UniProtKB-UniRule"/>
</dbReference>
<dbReference type="InterPro" id="IPR004033">
    <property type="entry name" value="UbiE/COQ5_MeTrFase"/>
</dbReference>
<keyword evidence="1 5" id="KW-0489">Methyltransferase</keyword>
<name>A0A1I7MQ97_9MICC</name>
<evidence type="ECO:0000313" key="8">
    <source>
        <dbReference type="EMBL" id="SFV24093.1"/>
    </source>
</evidence>
<dbReference type="PANTHER" id="PTHR43476:SF3">
    <property type="entry name" value="FAD-BINDING MONOOXYGENASE"/>
    <property type="match status" value="1"/>
</dbReference>
<dbReference type="NCBIfam" id="TIGR01934">
    <property type="entry name" value="MenG_MenH_UbiE"/>
    <property type="match status" value="1"/>
</dbReference>
<accession>A0A1I7MQ97</accession>
<comment type="similarity">
    <text evidence="5">Belongs to the class I-like SAM-binding methyltransferase superfamily. MenG/UbiE family.</text>
</comment>
<keyword evidence="9" id="KW-1185">Reference proteome</keyword>
<comment type="pathway">
    <text evidence="5">Quinol/quinone metabolism; menaquinone biosynthesis; menaquinol from 1,4-dihydroxy-2-naphthoate: step 2/2.</text>
</comment>
<keyword evidence="4" id="KW-0560">Oxidoreductase</keyword>
<dbReference type="InterPro" id="IPR029063">
    <property type="entry name" value="SAM-dependent_MTases_sf"/>
</dbReference>
<evidence type="ECO:0000256" key="1">
    <source>
        <dbReference type="ARBA" id="ARBA00022603"/>
    </source>
</evidence>
<proteinExistence type="inferred from homology"/>
<evidence type="ECO:0000313" key="9">
    <source>
        <dbReference type="Proteomes" id="UP000198881"/>
    </source>
</evidence>
<comment type="caution">
    <text evidence="5">Lacks conserved residue(s) required for the propagation of feature annotation.</text>
</comment>
<dbReference type="Gene3D" id="3.30.70.2450">
    <property type="match status" value="1"/>
</dbReference>
<dbReference type="HAMAP" id="MF_01813">
    <property type="entry name" value="MenG_UbiE_methyltr"/>
    <property type="match status" value="1"/>
</dbReference>
<dbReference type="EC" id="2.1.1.163" evidence="5"/>
<dbReference type="InterPro" id="IPR023576">
    <property type="entry name" value="UbiE/COQ5_MeTrFase_CS"/>
</dbReference>
<feature type="compositionally biased region" description="Polar residues" evidence="6">
    <location>
        <begin position="429"/>
        <end position="443"/>
    </location>
</feature>
<dbReference type="PRINTS" id="PR00420">
    <property type="entry name" value="RNGMNOXGNASE"/>
</dbReference>
<sequence length="693" mass="73840">MPMPTEFGGDGGGAGGDGGELVLDTDVLVVGAGPTGLLLAALLAQRGVSVIVLERRTQPSAHSRGIGLHPPAVAALAAVGLEEAAVAAGIQVRTGVGVSDGRTLGELRFDHPGAQRPSILVLPQNQTEQLLAERVEQLAPGAVWRGMEVIGLEQDPAAGTAQLTVQTADGTERRPTARVVVGADGAHSTVRALAGIPVTARDWPDRYLMGDVPDTTDHGSDARIHLHAHGVVESFPLPGGMRRWVVHTGHELLPEDPWRLAELVHARTGERIDPTRATMVSAFSVRRQLAQTMVSGQTVLIGDAAHAVSPIGGQGMTLGWQDAVELAPLLAAPPDQRPDLTEFSVRRLRTARIAARQAEVNMVLGRALPRPARTVRDLAARAVLASPLQRTLAWTYAMGWAGEPRHPRGVAVVGTGTNVDPMPTEPAAQPSQPTSPDASQASVQPDGGSLASPVARGERGAQVSSMFNGMADRYDLMNLVMTWGQEPRLVRRTVERAELPDAPRVLDLATGTGDIALEILRSRYAAEVVGADFAPEMMEIGRRRPGGDRIQWVEADAMDLPFEDESFDAVTHGYLLRNVEDIPRTLAEQFRVLKPGGRMVALETSPAPKNITRPFSTAYIQHVVPLMGRLITQNPDAYEYLSSTTRAFKTPAEIAGLLEDAGFVDVGHELHMFGTLAIHWAVKPGGAQAGQEG</sequence>
<dbReference type="InterPro" id="IPR036188">
    <property type="entry name" value="FAD/NAD-bd_sf"/>
</dbReference>
<keyword evidence="3 5" id="KW-0949">S-adenosyl-L-methionine</keyword>
<dbReference type="GO" id="GO:0071949">
    <property type="term" value="F:FAD binding"/>
    <property type="evidence" value="ECO:0007669"/>
    <property type="project" value="InterPro"/>
</dbReference>
<dbReference type="GO" id="GO:0032259">
    <property type="term" value="P:methylation"/>
    <property type="evidence" value="ECO:0007669"/>
    <property type="project" value="UniProtKB-KW"/>
</dbReference>
<comment type="catalytic activity">
    <reaction evidence="5">
        <text>a 2-demethylmenaquinol + S-adenosyl-L-methionine = a menaquinol + S-adenosyl-L-homocysteine + H(+)</text>
        <dbReference type="Rhea" id="RHEA:42640"/>
        <dbReference type="Rhea" id="RHEA-COMP:9539"/>
        <dbReference type="Rhea" id="RHEA-COMP:9563"/>
        <dbReference type="ChEBI" id="CHEBI:15378"/>
        <dbReference type="ChEBI" id="CHEBI:18151"/>
        <dbReference type="ChEBI" id="CHEBI:55437"/>
        <dbReference type="ChEBI" id="CHEBI:57856"/>
        <dbReference type="ChEBI" id="CHEBI:59789"/>
        <dbReference type="EC" id="2.1.1.163"/>
    </reaction>
</comment>
<protein>
    <recommendedName>
        <fullName evidence="5">Demethylmenaquinone methyltransferase</fullName>
        <ecNumber evidence="5">2.1.1.163</ecNumber>
    </recommendedName>
</protein>
<dbReference type="GO" id="GO:0008688">
    <property type="term" value="F:3-(3-hydroxyphenyl)propionate hydroxylase activity"/>
    <property type="evidence" value="ECO:0007669"/>
    <property type="project" value="TreeGrafter"/>
</dbReference>
<dbReference type="InterPro" id="IPR050631">
    <property type="entry name" value="PheA/TfdB_FAD_monoxygenase"/>
</dbReference>
<dbReference type="UniPathway" id="UPA00079">
    <property type="reaction ID" value="UER00169"/>
</dbReference>
<reference evidence="8 9" key="1">
    <citation type="submission" date="2016-10" db="EMBL/GenBank/DDBJ databases">
        <authorList>
            <person name="de Groot N.N."/>
        </authorList>
    </citation>
    <scope>NUCLEOTIDE SEQUENCE [LARGE SCALE GENOMIC DNA]</scope>
    <source>
        <strain evidence="8 9">CGMCC 1.7054</strain>
    </source>
</reference>
<dbReference type="InterPro" id="IPR002938">
    <property type="entry name" value="FAD-bd"/>
</dbReference>
<keyword evidence="8" id="KW-0830">Ubiquinone</keyword>
<dbReference type="PROSITE" id="PS01184">
    <property type="entry name" value="UBIE_2"/>
    <property type="match status" value="1"/>
</dbReference>
<dbReference type="Pfam" id="PF01494">
    <property type="entry name" value="FAD_binding_3"/>
    <property type="match status" value="1"/>
</dbReference>
<dbReference type="Gene3D" id="3.40.50.150">
    <property type="entry name" value="Vaccinia Virus protein VP39"/>
    <property type="match status" value="1"/>
</dbReference>
<feature type="binding site" evidence="5">
    <location>
        <position position="532"/>
    </location>
    <ligand>
        <name>S-adenosyl-L-methionine</name>
        <dbReference type="ChEBI" id="CHEBI:59789"/>
    </ligand>
</feature>
<evidence type="ECO:0000256" key="3">
    <source>
        <dbReference type="ARBA" id="ARBA00022691"/>
    </source>
</evidence>
<feature type="binding site" evidence="5">
    <location>
        <position position="512"/>
    </location>
    <ligand>
        <name>S-adenosyl-L-methionine</name>
        <dbReference type="ChEBI" id="CHEBI:59789"/>
    </ligand>
</feature>
<evidence type="ECO:0000256" key="4">
    <source>
        <dbReference type="ARBA" id="ARBA00023002"/>
    </source>
</evidence>
<evidence type="ECO:0000256" key="5">
    <source>
        <dbReference type="HAMAP-Rule" id="MF_01813"/>
    </source>
</evidence>
<dbReference type="CDD" id="cd02440">
    <property type="entry name" value="AdoMet_MTases"/>
    <property type="match status" value="1"/>
</dbReference>
<comment type="function">
    <text evidence="5">Methyltransferase required for the conversion of demethylmenaquinol (DMKH2) to menaquinol (MKH2).</text>
</comment>
<dbReference type="Proteomes" id="UP000198881">
    <property type="component" value="Unassembled WGS sequence"/>
</dbReference>
<feature type="domain" description="FAD-binding" evidence="7">
    <location>
        <begin position="24"/>
        <end position="333"/>
    </location>
</feature>
<dbReference type="EMBL" id="FPCG01000009">
    <property type="protein sequence ID" value="SFV24093.1"/>
    <property type="molecule type" value="Genomic_DNA"/>
</dbReference>
<feature type="binding site" evidence="5">
    <location>
        <begin position="556"/>
        <end position="557"/>
    </location>
    <ligand>
        <name>S-adenosyl-L-methionine</name>
        <dbReference type="ChEBI" id="CHEBI:59789"/>
    </ligand>
</feature>
<keyword evidence="2 5" id="KW-0808">Transferase</keyword>
<dbReference type="PANTHER" id="PTHR43476">
    <property type="entry name" value="3-(3-HYDROXY-PHENYL)PROPIONATE/3-HYDROXYCINNAMIC ACID HYDROXYLASE"/>
    <property type="match status" value="1"/>
</dbReference>
<keyword evidence="5" id="KW-0474">Menaquinone biosynthesis</keyword>
<gene>
    <name evidence="5" type="primary">menG</name>
    <name evidence="8" type="ORF">SAMN04487966_109121</name>
</gene>
<dbReference type="GO" id="GO:0019622">
    <property type="term" value="P:3-(3-hydroxy)phenylpropionate catabolic process"/>
    <property type="evidence" value="ECO:0007669"/>
    <property type="project" value="TreeGrafter"/>
</dbReference>
<dbReference type="SUPFAM" id="SSF51905">
    <property type="entry name" value="FAD/NAD(P)-binding domain"/>
    <property type="match status" value="1"/>
</dbReference>
<dbReference type="GO" id="GO:0043770">
    <property type="term" value="F:demethylmenaquinone methyltransferase activity"/>
    <property type="evidence" value="ECO:0007669"/>
    <property type="project" value="UniProtKB-UniRule"/>
</dbReference>
<evidence type="ECO:0000259" key="7">
    <source>
        <dbReference type="Pfam" id="PF01494"/>
    </source>
</evidence>
<feature type="region of interest" description="Disordered" evidence="6">
    <location>
        <begin position="413"/>
        <end position="459"/>
    </location>
</feature>
<dbReference type="RefSeq" id="WP_218154334.1">
    <property type="nucleotide sequence ID" value="NZ_FPCG01000009.1"/>
</dbReference>
<evidence type="ECO:0000256" key="2">
    <source>
        <dbReference type="ARBA" id="ARBA00022679"/>
    </source>
</evidence>
<dbReference type="AlphaFoldDB" id="A0A1I7MQ97"/>
<dbReference type="Pfam" id="PF01209">
    <property type="entry name" value="Ubie_methyltran"/>
    <property type="match status" value="1"/>
</dbReference>
<dbReference type="PROSITE" id="PS51608">
    <property type="entry name" value="SAM_MT_UBIE"/>
    <property type="match status" value="1"/>
</dbReference>
<dbReference type="Gene3D" id="3.50.50.60">
    <property type="entry name" value="FAD/NAD(P)-binding domain"/>
    <property type="match status" value="1"/>
</dbReference>
<organism evidence="8 9">
    <name type="scientific">Micrococcus terreus</name>
    <dbReference type="NCBI Taxonomy" id="574650"/>
    <lineage>
        <taxon>Bacteria</taxon>
        <taxon>Bacillati</taxon>
        <taxon>Actinomycetota</taxon>
        <taxon>Actinomycetes</taxon>
        <taxon>Micrococcales</taxon>
        <taxon>Micrococcaceae</taxon>
        <taxon>Micrococcus</taxon>
    </lineage>
</organism>
<dbReference type="SUPFAM" id="SSF53335">
    <property type="entry name" value="S-adenosyl-L-methionine-dependent methyltransferases"/>
    <property type="match status" value="1"/>
</dbReference>
<evidence type="ECO:0000256" key="6">
    <source>
        <dbReference type="SAM" id="MobiDB-lite"/>
    </source>
</evidence>
<dbReference type="STRING" id="574650.SAMN04487966_109121"/>